<dbReference type="GO" id="GO:0003700">
    <property type="term" value="F:DNA-binding transcription factor activity"/>
    <property type="evidence" value="ECO:0007669"/>
    <property type="project" value="TreeGrafter"/>
</dbReference>
<keyword evidence="6" id="KW-1185">Reference proteome</keyword>
<sequence>MARKPSMDDVAAAAGVSRITVDRVLNGRGGVKPKTEQLVIETARALGVDRALTMMPTRILRIGVLLQNNVNSYYVKLREGFVRSAQQYKRYNIRVTFWYFEQIRADAAIRTLARAAAECDGLVVILFDDPEVTAKVDELSRKLPIVTVASDLPGTGRIAYVGSNAVQEGRTAGALMGRFLGDAGGDVVVIVGLHRLLEHDQRAAGFHDALGRKHPNCRVVETFQSYEQENIRKDFRALLRRHPALRGVYNMSVGNPVLAEELKAIGKDQSVCVITHTVTPERVALMDEGVVDAIIDREPFMEARRAIEIHLHHAGRFASEDITPPQRPRIFIGENVRLE</sequence>
<dbReference type="AlphaFoldDB" id="A0A7W6CL20"/>
<dbReference type="SUPFAM" id="SSF47413">
    <property type="entry name" value="lambda repressor-like DNA-binding domains"/>
    <property type="match status" value="1"/>
</dbReference>
<dbReference type="CDD" id="cd01392">
    <property type="entry name" value="HTH_LacI"/>
    <property type="match status" value="1"/>
</dbReference>
<dbReference type="Pfam" id="PF00356">
    <property type="entry name" value="LacI"/>
    <property type="match status" value="1"/>
</dbReference>
<evidence type="ECO:0000313" key="6">
    <source>
        <dbReference type="Proteomes" id="UP000582090"/>
    </source>
</evidence>
<dbReference type="GO" id="GO:0000976">
    <property type="term" value="F:transcription cis-regulatory region binding"/>
    <property type="evidence" value="ECO:0007669"/>
    <property type="project" value="TreeGrafter"/>
</dbReference>
<dbReference type="EMBL" id="JACIDW010000001">
    <property type="protein sequence ID" value="MBB3962983.1"/>
    <property type="molecule type" value="Genomic_DNA"/>
</dbReference>
<feature type="domain" description="HTH lacI-type" evidence="4">
    <location>
        <begin position="5"/>
        <end position="47"/>
    </location>
</feature>
<name>A0A7W6CL20_9HYPH</name>
<dbReference type="Proteomes" id="UP000582090">
    <property type="component" value="Unassembled WGS sequence"/>
</dbReference>
<protein>
    <submittedName>
        <fullName evidence="5">LacI family transcriptional regulator</fullName>
    </submittedName>
</protein>
<dbReference type="SUPFAM" id="SSF53822">
    <property type="entry name" value="Periplasmic binding protein-like I"/>
    <property type="match status" value="1"/>
</dbReference>
<evidence type="ECO:0000256" key="2">
    <source>
        <dbReference type="ARBA" id="ARBA00023125"/>
    </source>
</evidence>
<keyword evidence="1" id="KW-0805">Transcription regulation</keyword>
<dbReference type="InterPro" id="IPR028082">
    <property type="entry name" value="Peripla_BP_I"/>
</dbReference>
<comment type="caution">
    <text evidence="5">The sequence shown here is derived from an EMBL/GenBank/DDBJ whole genome shotgun (WGS) entry which is preliminary data.</text>
</comment>
<gene>
    <name evidence="5" type="ORF">GGQ67_000601</name>
</gene>
<dbReference type="PROSITE" id="PS50932">
    <property type="entry name" value="HTH_LACI_2"/>
    <property type="match status" value="1"/>
</dbReference>
<dbReference type="InterPro" id="IPR010982">
    <property type="entry name" value="Lambda_DNA-bd_dom_sf"/>
</dbReference>
<keyword evidence="2" id="KW-0238">DNA-binding</keyword>
<evidence type="ECO:0000313" key="5">
    <source>
        <dbReference type="EMBL" id="MBB3962983.1"/>
    </source>
</evidence>
<evidence type="ECO:0000256" key="1">
    <source>
        <dbReference type="ARBA" id="ARBA00023015"/>
    </source>
</evidence>
<dbReference type="Pfam" id="PF13407">
    <property type="entry name" value="Peripla_BP_4"/>
    <property type="match status" value="1"/>
</dbReference>
<dbReference type="InterPro" id="IPR025997">
    <property type="entry name" value="SBP_2_dom"/>
</dbReference>
<organism evidence="5 6">
    <name type="scientific">Rhizobium metallidurans</name>
    <dbReference type="NCBI Taxonomy" id="1265931"/>
    <lineage>
        <taxon>Bacteria</taxon>
        <taxon>Pseudomonadati</taxon>
        <taxon>Pseudomonadota</taxon>
        <taxon>Alphaproteobacteria</taxon>
        <taxon>Hyphomicrobiales</taxon>
        <taxon>Rhizobiaceae</taxon>
        <taxon>Rhizobium/Agrobacterium group</taxon>
        <taxon>Rhizobium</taxon>
    </lineage>
</organism>
<dbReference type="Gene3D" id="1.10.260.40">
    <property type="entry name" value="lambda repressor-like DNA-binding domains"/>
    <property type="match status" value="1"/>
</dbReference>
<dbReference type="CDD" id="cd06307">
    <property type="entry name" value="PBP1_sugar_binding"/>
    <property type="match status" value="1"/>
</dbReference>
<dbReference type="RefSeq" id="WP_183898676.1">
    <property type="nucleotide sequence ID" value="NZ_JACIDW010000001.1"/>
</dbReference>
<proteinExistence type="predicted"/>
<accession>A0A7W6CL20</accession>
<dbReference type="SMART" id="SM00354">
    <property type="entry name" value="HTH_LACI"/>
    <property type="match status" value="1"/>
</dbReference>
<dbReference type="PROSITE" id="PS00356">
    <property type="entry name" value="HTH_LACI_1"/>
    <property type="match status" value="1"/>
</dbReference>
<dbReference type="PANTHER" id="PTHR30146">
    <property type="entry name" value="LACI-RELATED TRANSCRIPTIONAL REPRESSOR"/>
    <property type="match status" value="1"/>
</dbReference>
<evidence type="ECO:0000259" key="4">
    <source>
        <dbReference type="PROSITE" id="PS50932"/>
    </source>
</evidence>
<keyword evidence="3" id="KW-0804">Transcription</keyword>
<dbReference type="InterPro" id="IPR000843">
    <property type="entry name" value="HTH_LacI"/>
</dbReference>
<dbReference type="Gene3D" id="3.40.50.2300">
    <property type="match status" value="2"/>
</dbReference>
<evidence type="ECO:0000256" key="3">
    <source>
        <dbReference type="ARBA" id="ARBA00023163"/>
    </source>
</evidence>
<reference evidence="5 6" key="1">
    <citation type="submission" date="2020-08" db="EMBL/GenBank/DDBJ databases">
        <title>Genomic Encyclopedia of Type Strains, Phase IV (KMG-IV): sequencing the most valuable type-strain genomes for metagenomic binning, comparative biology and taxonomic classification.</title>
        <authorList>
            <person name="Goeker M."/>
        </authorList>
    </citation>
    <scope>NUCLEOTIDE SEQUENCE [LARGE SCALE GENOMIC DNA]</scope>
    <source>
        <strain evidence="5 6">DSM 26575</strain>
    </source>
</reference>
<dbReference type="PANTHER" id="PTHR30146:SF152">
    <property type="entry name" value="TRANSCRIPTIONAL REGULATORY PROTEIN"/>
    <property type="match status" value="1"/>
</dbReference>